<feature type="compositionally biased region" description="Polar residues" evidence="1">
    <location>
        <begin position="21"/>
        <end position="40"/>
    </location>
</feature>
<keyword evidence="2" id="KW-1133">Transmembrane helix</keyword>
<proteinExistence type="predicted"/>
<evidence type="ECO:0000313" key="3">
    <source>
        <dbReference type="EMBL" id="KAK3365218.1"/>
    </source>
</evidence>
<organism evidence="3 4">
    <name type="scientific">Lasiosphaeria ovina</name>
    <dbReference type="NCBI Taxonomy" id="92902"/>
    <lineage>
        <taxon>Eukaryota</taxon>
        <taxon>Fungi</taxon>
        <taxon>Dikarya</taxon>
        <taxon>Ascomycota</taxon>
        <taxon>Pezizomycotina</taxon>
        <taxon>Sordariomycetes</taxon>
        <taxon>Sordariomycetidae</taxon>
        <taxon>Sordariales</taxon>
        <taxon>Lasiosphaeriaceae</taxon>
        <taxon>Lasiosphaeria</taxon>
    </lineage>
</organism>
<accession>A0AAE0N036</accession>
<gene>
    <name evidence="3" type="ORF">B0T24DRAFT_598510</name>
</gene>
<reference evidence="3" key="1">
    <citation type="journal article" date="2023" name="Mol. Phylogenet. Evol.">
        <title>Genome-scale phylogeny and comparative genomics of the fungal order Sordariales.</title>
        <authorList>
            <person name="Hensen N."/>
            <person name="Bonometti L."/>
            <person name="Westerberg I."/>
            <person name="Brannstrom I.O."/>
            <person name="Guillou S."/>
            <person name="Cros-Aarteil S."/>
            <person name="Calhoun S."/>
            <person name="Haridas S."/>
            <person name="Kuo A."/>
            <person name="Mondo S."/>
            <person name="Pangilinan J."/>
            <person name="Riley R."/>
            <person name="LaButti K."/>
            <person name="Andreopoulos B."/>
            <person name="Lipzen A."/>
            <person name="Chen C."/>
            <person name="Yan M."/>
            <person name="Daum C."/>
            <person name="Ng V."/>
            <person name="Clum A."/>
            <person name="Steindorff A."/>
            <person name="Ohm R.A."/>
            <person name="Martin F."/>
            <person name="Silar P."/>
            <person name="Natvig D.O."/>
            <person name="Lalanne C."/>
            <person name="Gautier V."/>
            <person name="Ament-Velasquez S.L."/>
            <person name="Kruys A."/>
            <person name="Hutchinson M.I."/>
            <person name="Powell A.J."/>
            <person name="Barry K."/>
            <person name="Miller A.N."/>
            <person name="Grigoriev I.V."/>
            <person name="Debuchy R."/>
            <person name="Gladieux P."/>
            <person name="Hiltunen Thoren M."/>
            <person name="Johannesson H."/>
        </authorList>
    </citation>
    <scope>NUCLEOTIDE SEQUENCE</scope>
    <source>
        <strain evidence="3">CBS 958.72</strain>
    </source>
</reference>
<feature type="compositionally biased region" description="Polar residues" evidence="1">
    <location>
        <begin position="47"/>
        <end position="64"/>
    </location>
</feature>
<comment type="caution">
    <text evidence="3">The sequence shown here is derived from an EMBL/GenBank/DDBJ whole genome shotgun (WGS) entry which is preliminary data.</text>
</comment>
<dbReference type="EMBL" id="JAULSN010000009">
    <property type="protein sequence ID" value="KAK3365218.1"/>
    <property type="molecule type" value="Genomic_DNA"/>
</dbReference>
<evidence type="ECO:0000313" key="4">
    <source>
        <dbReference type="Proteomes" id="UP001287356"/>
    </source>
</evidence>
<dbReference type="AlphaFoldDB" id="A0AAE0N036"/>
<evidence type="ECO:0000256" key="1">
    <source>
        <dbReference type="SAM" id="MobiDB-lite"/>
    </source>
</evidence>
<keyword evidence="4" id="KW-1185">Reference proteome</keyword>
<name>A0AAE0N036_9PEZI</name>
<feature type="region of interest" description="Disordered" evidence="1">
    <location>
        <begin position="1"/>
        <end position="95"/>
    </location>
</feature>
<dbReference type="Proteomes" id="UP001287356">
    <property type="component" value="Unassembled WGS sequence"/>
</dbReference>
<protein>
    <submittedName>
        <fullName evidence="3">Uncharacterized protein</fullName>
    </submittedName>
</protein>
<evidence type="ECO:0000256" key="2">
    <source>
        <dbReference type="SAM" id="Phobius"/>
    </source>
</evidence>
<keyword evidence="2" id="KW-0472">Membrane</keyword>
<feature type="transmembrane region" description="Helical" evidence="2">
    <location>
        <begin position="112"/>
        <end position="132"/>
    </location>
</feature>
<keyword evidence="2" id="KW-0812">Transmembrane</keyword>
<reference evidence="3" key="2">
    <citation type="submission" date="2023-06" db="EMBL/GenBank/DDBJ databases">
        <authorList>
            <consortium name="Lawrence Berkeley National Laboratory"/>
            <person name="Haridas S."/>
            <person name="Hensen N."/>
            <person name="Bonometti L."/>
            <person name="Westerberg I."/>
            <person name="Brannstrom I.O."/>
            <person name="Guillou S."/>
            <person name="Cros-Aarteil S."/>
            <person name="Calhoun S."/>
            <person name="Kuo A."/>
            <person name="Mondo S."/>
            <person name="Pangilinan J."/>
            <person name="Riley R."/>
            <person name="Labutti K."/>
            <person name="Andreopoulos B."/>
            <person name="Lipzen A."/>
            <person name="Chen C."/>
            <person name="Yanf M."/>
            <person name="Daum C."/>
            <person name="Ng V."/>
            <person name="Clum A."/>
            <person name="Steindorff A."/>
            <person name="Ohm R."/>
            <person name="Martin F."/>
            <person name="Silar P."/>
            <person name="Natvig D."/>
            <person name="Lalanne C."/>
            <person name="Gautier V."/>
            <person name="Ament-Velasquez S.L."/>
            <person name="Kruys A."/>
            <person name="Hutchinson M.I."/>
            <person name="Powell A.J."/>
            <person name="Barry K."/>
            <person name="Miller A.N."/>
            <person name="Grigoriev I.V."/>
            <person name="Debuchy R."/>
            <person name="Gladieux P."/>
            <person name="Thoren M.H."/>
            <person name="Johannesson H."/>
        </authorList>
    </citation>
    <scope>NUCLEOTIDE SEQUENCE</scope>
    <source>
        <strain evidence="3">CBS 958.72</strain>
    </source>
</reference>
<sequence>MAILTIRWRRAPSPDTKDGKQAQTTNSSSGSSRGFAQPGSSKHAPVTATNSLPARNTTVSSSSNLGGGGGDPGPEGCPVDPKSIRISPRREGNEVGEEGCFEVQVNVNWARCLLVLMGVLGLVGMLGFESLLQ</sequence>